<dbReference type="CDD" id="cd18787">
    <property type="entry name" value="SF2_C_DEAD"/>
    <property type="match status" value="1"/>
</dbReference>
<protein>
    <recommendedName>
        <fullName evidence="1">RNA helicase</fullName>
        <ecNumber evidence="1">3.6.4.13</ecNumber>
    </recommendedName>
</protein>
<evidence type="ECO:0000256" key="4">
    <source>
        <dbReference type="ARBA" id="ARBA00022806"/>
    </source>
</evidence>
<feature type="domain" description="Helicase C-terminal" evidence="8">
    <location>
        <begin position="432"/>
        <end position="609"/>
    </location>
</feature>
<dbReference type="Pfam" id="PF00270">
    <property type="entry name" value="DEAD"/>
    <property type="match status" value="1"/>
</dbReference>
<dbReference type="EC" id="3.6.4.13" evidence="1"/>
<accession>A0ABN8QS73</accession>
<comment type="caution">
    <text evidence="10">The sequence shown here is derived from an EMBL/GenBank/DDBJ whole genome shotgun (WGS) entry which is preliminary data.</text>
</comment>
<keyword evidence="3" id="KW-0378">Hydrolase</keyword>
<dbReference type="InterPro" id="IPR027417">
    <property type="entry name" value="P-loop_NTPase"/>
</dbReference>
<dbReference type="EMBL" id="CALNXK010000149">
    <property type="protein sequence ID" value="CAH3169248.1"/>
    <property type="molecule type" value="Genomic_DNA"/>
</dbReference>
<keyword evidence="2" id="KW-0547">Nucleotide-binding</keyword>
<evidence type="ECO:0000259" key="7">
    <source>
        <dbReference type="PROSITE" id="PS51192"/>
    </source>
</evidence>
<name>A0ABN8QS73_9CNID</name>
<organism evidence="10 11">
    <name type="scientific">Porites lobata</name>
    <dbReference type="NCBI Taxonomy" id="104759"/>
    <lineage>
        <taxon>Eukaryota</taxon>
        <taxon>Metazoa</taxon>
        <taxon>Cnidaria</taxon>
        <taxon>Anthozoa</taxon>
        <taxon>Hexacorallia</taxon>
        <taxon>Scleractinia</taxon>
        <taxon>Fungiina</taxon>
        <taxon>Poritidae</taxon>
        <taxon>Porites</taxon>
    </lineage>
</organism>
<dbReference type="PANTHER" id="PTHR47958">
    <property type="entry name" value="ATP-DEPENDENT RNA HELICASE DBP3"/>
    <property type="match status" value="1"/>
</dbReference>
<dbReference type="InterPro" id="IPR011545">
    <property type="entry name" value="DEAD/DEAH_box_helicase_dom"/>
</dbReference>
<feature type="domain" description="Helicase ATP-binding" evidence="7">
    <location>
        <begin position="238"/>
        <end position="421"/>
    </location>
</feature>
<feature type="short sequence motif" description="Q motif" evidence="6">
    <location>
        <begin position="207"/>
        <end position="235"/>
    </location>
</feature>
<keyword evidence="11" id="KW-1185">Reference proteome</keyword>
<feature type="domain" description="DEAD-box RNA helicase Q" evidence="9">
    <location>
        <begin position="207"/>
        <end position="235"/>
    </location>
</feature>
<evidence type="ECO:0000256" key="6">
    <source>
        <dbReference type="PROSITE-ProRule" id="PRU00552"/>
    </source>
</evidence>
<dbReference type="Proteomes" id="UP001159405">
    <property type="component" value="Unassembled WGS sequence"/>
</dbReference>
<evidence type="ECO:0000259" key="8">
    <source>
        <dbReference type="PROSITE" id="PS51194"/>
    </source>
</evidence>
<dbReference type="SMART" id="SM00490">
    <property type="entry name" value="HELICc"/>
    <property type="match status" value="1"/>
</dbReference>
<sequence>MFVPRSLRVKEINLTHQSKKAKLFQRRVDVKNLNVIDERVSELGNSSLEKQVLSSSILTTTPHVSVQTSIHSNSNDDKDIDTEEEIVSYSKNQRWPVAGEPVCVVCGRYGAYIVDQTDNDVCSFQCKAKHLKRIQREEEAKDMLDNNTTLCYESSNDDFIGSYMKDKEEFHYKEHPFVSGLSMHQVEDIRVNLNIKVKGENVSKPVLEFRHCQLDEMLSTNLFKFGYATPTPIQMQVIPVALSFRDVLACAQTGSGKTAAFLVPMIQRVYSLVDSSFQSKTSCNMNNPLGLIIAPTRELCMQIEKQAKELMQGLQSMKTALLVGGLPIPPQLYRLQTGVQIIVATPGRLYELLSQSSVDLSFIKLFVLDEVDTMLQLGFQHQVQSILRNLPEVKQTLMFSATIPPSIERMASRLLINPVCISAGLPSAPNDSVKQIVLWVEDKSKKKRLFSILLDSKHFRPPVVVFVDSKMGADLLAEAIHEMCDLACLSMHGDKSQSERNKVLESFLACECPVLVCTPVLGRGIDLPNVSQVINFDMPSSVEEYVHQVGRAGRLGKPGLALTFINNTNKDVFLDLAETLQPLGIHLPDELLNSPYLLQQKQRTKQAARKRTHRDVLWTHENLMDLIKKRKTKR</sequence>
<dbReference type="Gene3D" id="3.40.50.300">
    <property type="entry name" value="P-loop containing nucleotide triphosphate hydrolases"/>
    <property type="match status" value="2"/>
</dbReference>
<dbReference type="Pfam" id="PF00271">
    <property type="entry name" value="Helicase_C"/>
    <property type="match status" value="1"/>
</dbReference>
<dbReference type="PROSITE" id="PS51194">
    <property type="entry name" value="HELICASE_CTER"/>
    <property type="match status" value="1"/>
</dbReference>
<evidence type="ECO:0000256" key="5">
    <source>
        <dbReference type="ARBA" id="ARBA00022840"/>
    </source>
</evidence>
<dbReference type="PROSITE" id="PS51192">
    <property type="entry name" value="HELICASE_ATP_BIND_1"/>
    <property type="match status" value="1"/>
</dbReference>
<dbReference type="CDD" id="cd23022">
    <property type="entry name" value="zf-HIT_DDX59"/>
    <property type="match status" value="1"/>
</dbReference>
<dbReference type="InterPro" id="IPR014001">
    <property type="entry name" value="Helicase_ATP-bd"/>
</dbReference>
<evidence type="ECO:0000256" key="2">
    <source>
        <dbReference type="ARBA" id="ARBA00022741"/>
    </source>
</evidence>
<keyword evidence="5" id="KW-0067">ATP-binding</keyword>
<dbReference type="SUPFAM" id="SSF52540">
    <property type="entry name" value="P-loop containing nucleoside triphosphate hydrolases"/>
    <property type="match status" value="2"/>
</dbReference>
<evidence type="ECO:0000259" key="9">
    <source>
        <dbReference type="PROSITE" id="PS51195"/>
    </source>
</evidence>
<evidence type="ECO:0000313" key="10">
    <source>
        <dbReference type="EMBL" id="CAH3169248.1"/>
    </source>
</evidence>
<reference evidence="10 11" key="1">
    <citation type="submission" date="2022-05" db="EMBL/GenBank/DDBJ databases">
        <authorList>
            <consortium name="Genoscope - CEA"/>
            <person name="William W."/>
        </authorList>
    </citation>
    <scope>NUCLEOTIDE SEQUENCE [LARGE SCALE GENOMIC DNA]</scope>
</reference>
<dbReference type="SMART" id="SM00487">
    <property type="entry name" value="DEXDc"/>
    <property type="match status" value="1"/>
</dbReference>
<gene>
    <name evidence="10" type="ORF">PLOB_00009767</name>
</gene>
<proteinExistence type="predicted"/>
<dbReference type="Gene3D" id="3.30.60.220">
    <property type="match status" value="1"/>
</dbReference>
<evidence type="ECO:0000256" key="1">
    <source>
        <dbReference type="ARBA" id="ARBA00012552"/>
    </source>
</evidence>
<dbReference type="InterPro" id="IPR014014">
    <property type="entry name" value="RNA_helicase_DEAD_Q_motif"/>
</dbReference>
<dbReference type="InterPro" id="IPR001650">
    <property type="entry name" value="Helicase_C-like"/>
</dbReference>
<keyword evidence="4" id="KW-0347">Helicase</keyword>
<evidence type="ECO:0000313" key="11">
    <source>
        <dbReference type="Proteomes" id="UP001159405"/>
    </source>
</evidence>
<dbReference type="PROSITE" id="PS51195">
    <property type="entry name" value="Q_MOTIF"/>
    <property type="match status" value="1"/>
</dbReference>
<evidence type="ECO:0000256" key="3">
    <source>
        <dbReference type="ARBA" id="ARBA00022801"/>
    </source>
</evidence>